<dbReference type="RefSeq" id="XP_024708280.1">
    <property type="nucleotide sequence ID" value="XM_024842355.1"/>
</dbReference>
<evidence type="ECO:0000256" key="1">
    <source>
        <dbReference type="SAM" id="MobiDB-lite"/>
    </source>
</evidence>
<dbReference type="AlphaFoldDB" id="A0A2I2GJD1"/>
<reference evidence="2 3" key="1">
    <citation type="submission" date="2016-12" db="EMBL/GenBank/DDBJ databases">
        <title>The genomes of Aspergillus section Nigri reveals drivers in fungal speciation.</title>
        <authorList>
            <consortium name="DOE Joint Genome Institute"/>
            <person name="Vesth T.C."/>
            <person name="Nybo J."/>
            <person name="Theobald S."/>
            <person name="Brandl J."/>
            <person name="Frisvad J.C."/>
            <person name="Nielsen K.F."/>
            <person name="Lyhne E.K."/>
            <person name="Kogle M.E."/>
            <person name="Kuo A."/>
            <person name="Riley R."/>
            <person name="Clum A."/>
            <person name="Nolan M."/>
            <person name="Lipzen A."/>
            <person name="Salamov A."/>
            <person name="Henrissat B."/>
            <person name="Wiebenga A."/>
            <person name="De Vries R.P."/>
            <person name="Grigoriev I.V."/>
            <person name="Mortensen U.H."/>
            <person name="Andersen M.R."/>
            <person name="Baker S.E."/>
        </authorList>
    </citation>
    <scope>NUCLEOTIDE SEQUENCE [LARGE SCALE GENOMIC DNA]</scope>
    <source>
        <strain evidence="2 3">IBT 23096</strain>
    </source>
</reference>
<sequence length="86" mass="9662">MDVQGNPRESNKERYNQRNERVGKRGDERCGGGGRTKRRILEGGERGREGKGRGRRREEVRDGRRVKSGRPGSLKGAREGTSGPRD</sequence>
<gene>
    <name evidence="2" type="ORF">P170DRAFT_119929</name>
</gene>
<evidence type="ECO:0000313" key="2">
    <source>
        <dbReference type="EMBL" id="PLB52978.1"/>
    </source>
</evidence>
<feature type="compositionally biased region" description="Basic and acidic residues" evidence="1">
    <location>
        <begin position="39"/>
        <end position="65"/>
    </location>
</feature>
<proteinExistence type="predicted"/>
<feature type="region of interest" description="Disordered" evidence="1">
    <location>
        <begin position="1"/>
        <end position="86"/>
    </location>
</feature>
<dbReference type="VEuPathDB" id="FungiDB:P170DRAFT_119929"/>
<feature type="compositionally biased region" description="Basic and acidic residues" evidence="1">
    <location>
        <begin position="9"/>
        <end position="30"/>
    </location>
</feature>
<keyword evidence="3" id="KW-1185">Reference proteome</keyword>
<dbReference type="EMBL" id="MSFO01000002">
    <property type="protein sequence ID" value="PLB52978.1"/>
    <property type="molecule type" value="Genomic_DNA"/>
</dbReference>
<comment type="caution">
    <text evidence="2">The sequence shown here is derived from an EMBL/GenBank/DDBJ whole genome shotgun (WGS) entry which is preliminary data.</text>
</comment>
<organism evidence="2 3">
    <name type="scientific">Aspergillus steynii IBT 23096</name>
    <dbReference type="NCBI Taxonomy" id="1392250"/>
    <lineage>
        <taxon>Eukaryota</taxon>
        <taxon>Fungi</taxon>
        <taxon>Dikarya</taxon>
        <taxon>Ascomycota</taxon>
        <taxon>Pezizomycotina</taxon>
        <taxon>Eurotiomycetes</taxon>
        <taxon>Eurotiomycetidae</taxon>
        <taxon>Eurotiales</taxon>
        <taxon>Aspergillaceae</taxon>
        <taxon>Aspergillus</taxon>
        <taxon>Aspergillus subgen. Circumdati</taxon>
    </lineage>
</organism>
<dbReference type="Proteomes" id="UP000234275">
    <property type="component" value="Unassembled WGS sequence"/>
</dbReference>
<evidence type="ECO:0000313" key="3">
    <source>
        <dbReference type="Proteomes" id="UP000234275"/>
    </source>
</evidence>
<name>A0A2I2GJD1_9EURO</name>
<protein>
    <submittedName>
        <fullName evidence="2">Uncharacterized protein</fullName>
    </submittedName>
</protein>
<accession>A0A2I2GJD1</accession>
<dbReference type="GeneID" id="36550050"/>